<keyword evidence="5" id="KW-0067">ATP-binding</keyword>
<keyword evidence="6" id="KW-0812">Transmembrane</keyword>
<sequence length="760" mass="84182">MVTDFISPSDGGFTDARTIETRAVRDDIPPSLNRRFVLVKVVQVAERPSQAVVLRVRRAGDGAGAASLVLKWYHRMHAPDPAVARLLSEGPRPHLEELLETGTADGHPYQVFRSHGETDLRAHLDTGPGRLPPRRVREVARQLHTAVSALHAHEVVHRDITPDNIMVESRRGDELTLVLVDFGVAVHRPDEDEGPRRAWRGKPRYLAPEAGPMHQTVSAEGDWWSVGMVLAELALGEHPVDFYSDEAVLREIATHDPDLTGIRDSRTRRLCEGLLTRAPEERWGAQEVGEWLEGRSPEVGRRSRTLFPPPEEPPDADPFDFLGERFTEPEHLARALDCHPAAATALLAQPEDRAALAAWLGRFETAGGRSPEELRRLAALRAELRGSPGPLTCVRLITWLGPYRDASLWGMPLTAEGIRALSVAARQGDAEALRLVDHLVRTPDILTVLSRRPRGEDLDEVRVRWLALRERWPHLVEELRRTPGVSGLDRVRRRLRGTTAVWARLLELAREPDRTAARLTAEATAVRGRLPVAVPWFERLLLTGQDDPLRLLVAVLLAEDAVRGAAELHRRQVDEELQRLMDEDTDGVLAVMRRMDLPPTLAWALLGATVLMAPWCFVIGLADVLGRASQGAVVTAWAQTLPAAAAVFALELLTAAYIGPPAYHPRLSLAGLLIRSAERPARLTLSRRYVTVLLGAAVVAGAVLLGFTALAVAPWVWPLASVVALAAWSVRRCLVWRRRRRARAARRLGVRRGRVAARQV</sequence>
<keyword evidence="4 8" id="KW-0418">Kinase</keyword>
<evidence type="ECO:0000313" key="9">
    <source>
        <dbReference type="Proteomes" id="UP001231701"/>
    </source>
</evidence>
<evidence type="ECO:0000313" key="8">
    <source>
        <dbReference type="EMBL" id="WMC89226.1"/>
    </source>
</evidence>
<keyword evidence="3" id="KW-0547">Nucleotide-binding</keyword>
<evidence type="ECO:0000256" key="4">
    <source>
        <dbReference type="ARBA" id="ARBA00022777"/>
    </source>
</evidence>
<evidence type="ECO:0000256" key="6">
    <source>
        <dbReference type="SAM" id="Phobius"/>
    </source>
</evidence>
<dbReference type="Gene3D" id="1.10.510.10">
    <property type="entry name" value="Transferase(Phosphotransferase) domain 1"/>
    <property type="match status" value="1"/>
</dbReference>
<name>A0AAX3ZPW1_STRRO</name>
<dbReference type="Proteomes" id="UP001231701">
    <property type="component" value="Chromosome"/>
</dbReference>
<accession>A0AAX3ZPW1</accession>
<dbReference type="GO" id="GO:0004674">
    <property type="term" value="F:protein serine/threonine kinase activity"/>
    <property type="evidence" value="ECO:0007669"/>
    <property type="project" value="UniProtKB-KW"/>
</dbReference>
<dbReference type="PROSITE" id="PS50011">
    <property type="entry name" value="PROTEIN_KINASE_DOM"/>
    <property type="match status" value="1"/>
</dbReference>
<protein>
    <submittedName>
        <fullName evidence="8">Protein kinase</fullName>
    </submittedName>
</protein>
<evidence type="ECO:0000256" key="1">
    <source>
        <dbReference type="ARBA" id="ARBA00022527"/>
    </source>
</evidence>
<dbReference type="InterPro" id="IPR011009">
    <property type="entry name" value="Kinase-like_dom_sf"/>
</dbReference>
<dbReference type="SMART" id="SM00220">
    <property type="entry name" value="S_TKc"/>
    <property type="match status" value="1"/>
</dbReference>
<evidence type="ECO:0000256" key="5">
    <source>
        <dbReference type="ARBA" id="ARBA00022840"/>
    </source>
</evidence>
<dbReference type="PANTHER" id="PTHR24351">
    <property type="entry name" value="RIBOSOMAL PROTEIN S6 KINASE"/>
    <property type="match status" value="1"/>
</dbReference>
<keyword evidence="6" id="KW-0472">Membrane</keyword>
<dbReference type="InterPro" id="IPR008266">
    <property type="entry name" value="Tyr_kinase_AS"/>
</dbReference>
<gene>
    <name evidence="8" type="ORF">P7W03_28095</name>
</gene>
<feature type="transmembrane region" description="Helical" evidence="6">
    <location>
        <begin position="601"/>
        <end position="622"/>
    </location>
</feature>
<feature type="transmembrane region" description="Helical" evidence="6">
    <location>
        <begin position="689"/>
        <end position="709"/>
    </location>
</feature>
<feature type="domain" description="Protein kinase" evidence="7">
    <location>
        <begin position="2"/>
        <end position="292"/>
    </location>
</feature>
<dbReference type="AlphaFoldDB" id="A0AAX3ZPW1"/>
<proteinExistence type="predicted"/>
<dbReference type="RefSeq" id="WP_306693181.1">
    <property type="nucleotide sequence ID" value="NZ_CP121271.1"/>
</dbReference>
<evidence type="ECO:0000256" key="3">
    <source>
        <dbReference type="ARBA" id="ARBA00022741"/>
    </source>
</evidence>
<dbReference type="SUPFAM" id="SSF56112">
    <property type="entry name" value="Protein kinase-like (PK-like)"/>
    <property type="match status" value="1"/>
</dbReference>
<evidence type="ECO:0000259" key="7">
    <source>
        <dbReference type="PROSITE" id="PS50011"/>
    </source>
</evidence>
<dbReference type="GO" id="GO:0005524">
    <property type="term" value="F:ATP binding"/>
    <property type="evidence" value="ECO:0007669"/>
    <property type="project" value="UniProtKB-KW"/>
</dbReference>
<dbReference type="GeneID" id="90945977"/>
<dbReference type="Pfam" id="PF00069">
    <property type="entry name" value="Pkinase"/>
    <property type="match status" value="1"/>
</dbReference>
<organism evidence="8 9">
    <name type="scientific">Streptomyces rochei</name>
    <name type="common">Streptomyces parvullus</name>
    <dbReference type="NCBI Taxonomy" id="1928"/>
    <lineage>
        <taxon>Bacteria</taxon>
        <taxon>Bacillati</taxon>
        <taxon>Actinomycetota</taxon>
        <taxon>Actinomycetes</taxon>
        <taxon>Kitasatosporales</taxon>
        <taxon>Streptomycetaceae</taxon>
        <taxon>Streptomyces</taxon>
        <taxon>Streptomyces rochei group</taxon>
    </lineage>
</organism>
<evidence type="ECO:0000256" key="2">
    <source>
        <dbReference type="ARBA" id="ARBA00022679"/>
    </source>
</evidence>
<keyword evidence="6" id="KW-1133">Transmembrane helix</keyword>
<dbReference type="PROSITE" id="PS00109">
    <property type="entry name" value="PROTEIN_KINASE_TYR"/>
    <property type="match status" value="1"/>
</dbReference>
<reference evidence="8" key="1">
    <citation type="submission" date="2023-03" db="EMBL/GenBank/DDBJ databases">
        <title>Borrelidin-producing and root-colonizing Streptomyces rochei is a potent biopesticide for soil-borne oomycete-caused plant diseases.</title>
        <authorList>
            <person name="Zhou D."/>
            <person name="Wang X."/>
            <person name="Navarro-Munoz J.C."/>
            <person name="Li W."/>
            <person name="Li J."/>
            <person name="Jiu M."/>
            <person name="Deng S."/>
            <person name="Ye Y."/>
            <person name="Daly P."/>
            <person name="Wei L."/>
        </authorList>
    </citation>
    <scope>NUCLEOTIDE SEQUENCE</scope>
    <source>
        <strain evidence="8">JK1</strain>
    </source>
</reference>
<keyword evidence="1" id="KW-0723">Serine/threonine-protein kinase</keyword>
<feature type="transmembrane region" description="Helical" evidence="6">
    <location>
        <begin position="715"/>
        <end position="734"/>
    </location>
</feature>
<keyword evidence="2" id="KW-0808">Transferase</keyword>
<dbReference type="EMBL" id="CP121271">
    <property type="protein sequence ID" value="WMC89226.1"/>
    <property type="molecule type" value="Genomic_DNA"/>
</dbReference>
<dbReference type="InterPro" id="IPR000719">
    <property type="entry name" value="Prot_kinase_dom"/>
</dbReference>